<gene>
    <name evidence="1" type="ORF">CASFOL_039492</name>
</gene>
<organism evidence="1 2">
    <name type="scientific">Castilleja foliolosa</name>
    <dbReference type="NCBI Taxonomy" id="1961234"/>
    <lineage>
        <taxon>Eukaryota</taxon>
        <taxon>Viridiplantae</taxon>
        <taxon>Streptophyta</taxon>
        <taxon>Embryophyta</taxon>
        <taxon>Tracheophyta</taxon>
        <taxon>Spermatophyta</taxon>
        <taxon>Magnoliopsida</taxon>
        <taxon>eudicotyledons</taxon>
        <taxon>Gunneridae</taxon>
        <taxon>Pentapetalae</taxon>
        <taxon>asterids</taxon>
        <taxon>lamiids</taxon>
        <taxon>Lamiales</taxon>
        <taxon>Orobanchaceae</taxon>
        <taxon>Pedicularideae</taxon>
        <taxon>Castillejinae</taxon>
        <taxon>Castilleja</taxon>
    </lineage>
</organism>
<evidence type="ECO:0000313" key="2">
    <source>
        <dbReference type="Proteomes" id="UP001632038"/>
    </source>
</evidence>
<name>A0ABD3BI39_9LAMI</name>
<reference evidence="2" key="1">
    <citation type="journal article" date="2024" name="IScience">
        <title>Strigolactones Initiate the Formation of Haustorium-like Structures in Castilleja.</title>
        <authorList>
            <person name="Buerger M."/>
            <person name="Peterson D."/>
            <person name="Chory J."/>
        </authorList>
    </citation>
    <scope>NUCLEOTIDE SEQUENCE [LARGE SCALE GENOMIC DNA]</scope>
</reference>
<dbReference type="AlphaFoldDB" id="A0ABD3BI39"/>
<comment type="caution">
    <text evidence="1">The sequence shown here is derived from an EMBL/GenBank/DDBJ whole genome shotgun (WGS) entry which is preliminary data.</text>
</comment>
<evidence type="ECO:0000313" key="1">
    <source>
        <dbReference type="EMBL" id="KAL3617098.1"/>
    </source>
</evidence>
<protein>
    <submittedName>
        <fullName evidence="1">Uncharacterized protein</fullName>
    </submittedName>
</protein>
<proteinExistence type="predicted"/>
<sequence length="36" mass="4168">MTTNLTELSKNLQDAKMFESSDDEDDVNGLLIVWFF</sequence>
<keyword evidence="2" id="KW-1185">Reference proteome</keyword>
<dbReference type="EMBL" id="JAVIJP010000087">
    <property type="protein sequence ID" value="KAL3617098.1"/>
    <property type="molecule type" value="Genomic_DNA"/>
</dbReference>
<dbReference type="Proteomes" id="UP001632038">
    <property type="component" value="Unassembled WGS sequence"/>
</dbReference>
<accession>A0ABD3BI39</accession>